<dbReference type="KEGG" id="fad:CDH04_04450"/>
<evidence type="ECO:0000313" key="8">
    <source>
        <dbReference type="Proteomes" id="UP000251120"/>
    </source>
</evidence>
<dbReference type="EMBL" id="CP043424">
    <property type="protein sequence ID" value="QIW11940.1"/>
    <property type="molecule type" value="Genomic_DNA"/>
</dbReference>
<reference evidence="7 9" key="2">
    <citation type="submission" date="2019-08" db="EMBL/GenBank/DDBJ databases">
        <title>Complete genome sequences of Francisella adeliensis (FSC1325 and FSC1326).</title>
        <authorList>
            <person name="Ohrman C."/>
            <person name="Uneklint I."/>
            <person name="Vallesi A."/>
            <person name="Karlsson L."/>
            <person name="Sjodin A."/>
        </authorList>
    </citation>
    <scope>NUCLEOTIDE SEQUENCE [LARGE SCALE GENOMIC DNA]</scope>
    <source>
        <strain evidence="7 9">FSC1325</strain>
    </source>
</reference>
<evidence type="ECO:0000256" key="5">
    <source>
        <dbReference type="PIRSR" id="PIRSR006278-2"/>
    </source>
</evidence>
<feature type="active site" description="Nucleophile" evidence="4">
    <location>
        <position position="59"/>
    </location>
</feature>
<gene>
    <name evidence="6" type="ORF">CDH04_04450</name>
    <name evidence="7" type="ORF">FZC43_04455</name>
</gene>
<dbReference type="Proteomes" id="UP000251120">
    <property type="component" value="Chromosome"/>
</dbReference>
<comment type="cofactor">
    <cofactor evidence="1">
        <name>pyridoxal 5'-phosphate</name>
        <dbReference type="ChEBI" id="CHEBI:597326"/>
    </cofactor>
</comment>
<dbReference type="InterPro" id="IPR036052">
    <property type="entry name" value="TrpB-like_PALP_sf"/>
</dbReference>
<evidence type="ECO:0000256" key="1">
    <source>
        <dbReference type="ARBA" id="ARBA00001933"/>
    </source>
</evidence>
<evidence type="ECO:0000256" key="4">
    <source>
        <dbReference type="PIRSR" id="PIRSR006278-1"/>
    </source>
</evidence>
<dbReference type="InterPro" id="IPR027278">
    <property type="entry name" value="ACCD_DCysDesulf"/>
</dbReference>
<dbReference type="AlphaFoldDB" id="A0A2Z4XYG1"/>
<organism evidence="6 8">
    <name type="scientific">Francisella adeliensis</name>
    <dbReference type="NCBI Taxonomy" id="2007306"/>
    <lineage>
        <taxon>Bacteria</taxon>
        <taxon>Pseudomonadati</taxon>
        <taxon>Pseudomonadota</taxon>
        <taxon>Gammaproteobacteria</taxon>
        <taxon>Thiotrichales</taxon>
        <taxon>Francisellaceae</taxon>
        <taxon>Francisella</taxon>
    </lineage>
</organism>
<dbReference type="Proteomes" id="UP000681131">
    <property type="component" value="Chromosome"/>
</dbReference>
<keyword evidence="9" id="KW-1185">Reference proteome</keyword>
<evidence type="ECO:0000256" key="3">
    <source>
        <dbReference type="ARBA" id="ARBA00022898"/>
    </source>
</evidence>
<dbReference type="PANTHER" id="PTHR43780">
    <property type="entry name" value="1-AMINOCYCLOPROPANE-1-CARBOXYLATE DEAMINASE-RELATED"/>
    <property type="match status" value="1"/>
</dbReference>
<dbReference type="SUPFAM" id="SSF53686">
    <property type="entry name" value="Tryptophan synthase beta subunit-like PLP-dependent enzymes"/>
    <property type="match status" value="1"/>
</dbReference>
<evidence type="ECO:0000256" key="2">
    <source>
        <dbReference type="ARBA" id="ARBA00008639"/>
    </source>
</evidence>
<dbReference type="OrthoDB" id="9801249at2"/>
<dbReference type="PANTHER" id="PTHR43780:SF2">
    <property type="entry name" value="1-AMINOCYCLOPROPANE-1-CARBOXYLATE DEAMINASE-RELATED"/>
    <property type="match status" value="1"/>
</dbReference>
<evidence type="ECO:0000313" key="6">
    <source>
        <dbReference type="EMBL" id="AXA33706.1"/>
    </source>
</evidence>
<evidence type="ECO:0000313" key="7">
    <source>
        <dbReference type="EMBL" id="QIW11940.1"/>
    </source>
</evidence>
<comment type="similarity">
    <text evidence="2">Belongs to the ACC deaminase/D-cysteine desulfhydrase family.</text>
</comment>
<dbReference type="GO" id="GO:0019148">
    <property type="term" value="F:D-cysteine desulfhydrase activity"/>
    <property type="evidence" value="ECO:0007669"/>
    <property type="project" value="TreeGrafter"/>
</dbReference>
<keyword evidence="3 5" id="KW-0663">Pyridoxal phosphate</keyword>
<dbReference type="EMBL" id="CP021781">
    <property type="protein sequence ID" value="AXA33706.1"/>
    <property type="molecule type" value="Genomic_DNA"/>
</dbReference>
<dbReference type="Gene3D" id="3.40.50.1100">
    <property type="match status" value="2"/>
</dbReference>
<accession>A0A2Z4XYG1</accession>
<reference evidence="6 8" key="1">
    <citation type="submission" date="2017-06" db="EMBL/GenBank/DDBJ databases">
        <title>Complete genome of Francisella adeliensis.</title>
        <authorList>
            <person name="Vallesi A."/>
            <person name="Sjodin A."/>
        </authorList>
    </citation>
    <scope>NUCLEOTIDE SEQUENCE [LARGE SCALE GENOMIC DNA]</scope>
    <source>
        <strain evidence="6 8">FDC440</strain>
    </source>
</reference>
<feature type="modified residue" description="N6-(pyridoxal phosphate)lysine" evidence="5">
    <location>
        <position position="31"/>
    </location>
</feature>
<evidence type="ECO:0000313" key="9">
    <source>
        <dbReference type="Proteomes" id="UP000681131"/>
    </source>
</evidence>
<protein>
    <submittedName>
        <fullName evidence="6">1-aminocyclopropane-1-carboxylate deaminase</fullName>
    </submittedName>
</protein>
<dbReference type="RefSeq" id="WP_112869880.1">
    <property type="nucleotide sequence ID" value="NZ_CP021781.1"/>
</dbReference>
<proteinExistence type="inferred from homology"/>
<name>A0A2Z4XYG1_9GAMM</name>
<sequence length="307" mass="35036">MSALFQKIFFDNKEFVIMRDDLSHPTFSGNKARKLAYIINEPKKYSHIKTIVSFGGNQSNFMFALSQLAKLMGWQFEYWIKPLPKFLKQKKIGNLDLALKNGMILFETTETLTLENIKKNYLLEQQNFSKPLSGVECVKKDTCLFFDQGGRDPNAETGLADCANEIKDYCCDNNIANYSVVVASGTGTTALYLEKYLPKKIYTVSCVGTDKYLTDQFNSIDNTLAHPQILQESFKSNFGQLDIKNYQLYNSLLKETGIEFELLYDPITWRVLLENYDNLPKPIVYIHCGGTSGNATMLARYNRLLNS</sequence>